<evidence type="ECO:0000256" key="1">
    <source>
        <dbReference type="ARBA" id="ARBA00005690"/>
    </source>
</evidence>
<evidence type="ECO:0000313" key="9">
    <source>
        <dbReference type="Proteomes" id="UP001497516"/>
    </source>
</evidence>
<dbReference type="Proteomes" id="UP001497516">
    <property type="component" value="Chromosome 10"/>
</dbReference>
<evidence type="ECO:0000256" key="5">
    <source>
        <dbReference type="ARBA" id="ARBA00023125"/>
    </source>
</evidence>
<feature type="region of interest" description="Disordered" evidence="6">
    <location>
        <begin position="55"/>
        <end position="90"/>
    </location>
</feature>
<dbReference type="PANTHER" id="PTHR47165:SF4">
    <property type="entry name" value="OS03G0429900 PROTEIN"/>
    <property type="match status" value="1"/>
</dbReference>
<dbReference type="Pfam" id="PF08646">
    <property type="entry name" value="Rep_fac-A_C"/>
    <property type="match status" value="1"/>
</dbReference>
<feature type="domain" description="Replication factor A C-terminal" evidence="7">
    <location>
        <begin position="405"/>
        <end position="524"/>
    </location>
</feature>
<dbReference type="PANTHER" id="PTHR47165">
    <property type="entry name" value="OS03G0429900 PROTEIN"/>
    <property type="match status" value="1"/>
</dbReference>
<dbReference type="SUPFAM" id="SSF50249">
    <property type="entry name" value="Nucleic acid-binding proteins"/>
    <property type="match status" value="3"/>
</dbReference>
<dbReference type="InterPro" id="IPR013955">
    <property type="entry name" value="Rep_factor-A_C"/>
</dbReference>
<keyword evidence="5" id="KW-0238">DNA-binding</keyword>
<dbReference type="CDD" id="cd04481">
    <property type="entry name" value="RPA1_DBD_B_like"/>
    <property type="match status" value="1"/>
</dbReference>
<evidence type="ECO:0000256" key="6">
    <source>
        <dbReference type="SAM" id="MobiDB-lite"/>
    </source>
</evidence>
<dbReference type="GO" id="GO:0008270">
    <property type="term" value="F:zinc ion binding"/>
    <property type="evidence" value="ECO:0007669"/>
    <property type="project" value="UniProtKB-KW"/>
</dbReference>
<dbReference type="EMBL" id="OZ034814">
    <property type="protein sequence ID" value="CAL1359593.1"/>
    <property type="molecule type" value="Genomic_DNA"/>
</dbReference>
<gene>
    <name evidence="8" type="ORF">LTRI10_LOCUS7068</name>
</gene>
<dbReference type="GO" id="GO:0003677">
    <property type="term" value="F:DNA binding"/>
    <property type="evidence" value="ECO:0007669"/>
    <property type="project" value="UniProtKB-KW"/>
</dbReference>
<feature type="compositionally biased region" description="Basic residues" evidence="6">
    <location>
        <begin position="810"/>
        <end position="823"/>
    </location>
</feature>
<evidence type="ECO:0000256" key="4">
    <source>
        <dbReference type="ARBA" id="ARBA00022833"/>
    </source>
</evidence>
<name>A0AAV2CSN2_9ROSI</name>
<organism evidence="8 9">
    <name type="scientific">Linum trigynum</name>
    <dbReference type="NCBI Taxonomy" id="586398"/>
    <lineage>
        <taxon>Eukaryota</taxon>
        <taxon>Viridiplantae</taxon>
        <taxon>Streptophyta</taxon>
        <taxon>Embryophyta</taxon>
        <taxon>Tracheophyta</taxon>
        <taxon>Spermatophyta</taxon>
        <taxon>Magnoliopsida</taxon>
        <taxon>eudicotyledons</taxon>
        <taxon>Gunneridae</taxon>
        <taxon>Pentapetalae</taxon>
        <taxon>rosids</taxon>
        <taxon>fabids</taxon>
        <taxon>Malpighiales</taxon>
        <taxon>Linaceae</taxon>
        <taxon>Linum</taxon>
    </lineage>
</organism>
<reference evidence="8 9" key="1">
    <citation type="submission" date="2024-04" db="EMBL/GenBank/DDBJ databases">
        <authorList>
            <person name="Fracassetti M."/>
        </authorList>
    </citation>
    <scope>NUCLEOTIDE SEQUENCE [LARGE SCALE GENOMIC DNA]</scope>
</reference>
<dbReference type="InterPro" id="IPR012340">
    <property type="entry name" value="NA-bd_OB-fold"/>
</dbReference>
<keyword evidence="9" id="KW-1185">Reference proteome</keyword>
<dbReference type="InterPro" id="IPR047192">
    <property type="entry name" value="Euk_RPA1_DBD_C"/>
</dbReference>
<keyword evidence="3" id="KW-0863">Zinc-finger</keyword>
<feature type="compositionally biased region" description="Polar residues" evidence="6">
    <location>
        <begin position="646"/>
        <end position="657"/>
    </location>
</feature>
<feature type="compositionally biased region" description="Basic and acidic residues" evidence="6">
    <location>
        <begin position="57"/>
        <end position="69"/>
    </location>
</feature>
<dbReference type="Gene3D" id="2.40.50.140">
    <property type="entry name" value="Nucleic acid-binding proteins"/>
    <property type="match status" value="3"/>
</dbReference>
<feature type="compositionally biased region" description="Low complexity" evidence="6">
    <location>
        <begin position="570"/>
        <end position="580"/>
    </location>
</feature>
<keyword evidence="4" id="KW-0862">Zinc</keyword>
<evidence type="ECO:0000256" key="2">
    <source>
        <dbReference type="ARBA" id="ARBA00022723"/>
    </source>
</evidence>
<feature type="compositionally biased region" description="Polar residues" evidence="6">
    <location>
        <begin position="625"/>
        <end position="635"/>
    </location>
</feature>
<comment type="similarity">
    <text evidence="1">Belongs to the replication factor A protein 1 family.</text>
</comment>
<evidence type="ECO:0000313" key="8">
    <source>
        <dbReference type="EMBL" id="CAL1359593.1"/>
    </source>
</evidence>
<accession>A0AAV2CSN2</accession>
<feature type="region of interest" description="Disordered" evidence="6">
    <location>
        <begin position="563"/>
        <end position="699"/>
    </location>
</feature>
<keyword evidence="2" id="KW-0479">Metal-binding</keyword>
<dbReference type="AlphaFoldDB" id="A0AAV2CSN2"/>
<dbReference type="CDD" id="cd04476">
    <property type="entry name" value="RPA1_DBD_C"/>
    <property type="match status" value="1"/>
</dbReference>
<protein>
    <recommendedName>
        <fullName evidence="7">Replication factor A C-terminal domain-containing protein</fullName>
    </recommendedName>
</protein>
<sequence>MDVVQSLQYCLSSIVVPIHILISQRACIATTGLFREHISVVRLLFPPFQKYITKMKRQSDSRRSKEPIKGRRKVSATTSADNPLQLTTSSDNPQELIHEFSDSPQKLFHQLTLHDTDVSIKARLLHAWRSYSPSNPELIFDYGTLWVDETGMLIHGIGNRNFVADFESKLSIGFVYKIQKFIVQQAKQMYRPCKNGLSIFITPSTKFEDVTASSLDFCPQSFEFCNFETLGLRTGSKELLTDVVGCLKSISPVEYTDTCNGAATKQSLILQDERGTTLSISLWGDLAYKLKAYDLALPAQASPVIIAIGGLLITSRRDGIGATSISATRIILNPQSLDFGDFKPYPDDFEGLIKVASDAAFSVSLIPVTNDTPEKKAEHALQSQRILKQLIELRATCGSPNMSYICQATITAIKSPTTWAYRGCTKCSRKVTECGSNYWCLKDNQIAPSETKPWYLTRLIVQDGSDEAVFLLIGETADRIFTRKCSKLYDNFPQGTGILPPDIQSLCGQTLEFHVKLPNQNYKGGDGDFIISKIIGLLQRNAKTDTKKLLTSASQNRNMDNASEYMYSNPTTKLPTPLLKGTEISKEETNSSKTDAVLKTKKKMNNKNRASSPTHLDGEVCMISTPPSTNENSLTDARAKARSCRQSRSSKINVPESTNKKRNIGGSSARVSKRKASTAAEFVTQADNETPRPTADAELPHPQSAVEEIINQAKHPRGNHTNHNNEDKVLMIDQTCSDNKTTSSDDEQPLSKMMATRKGLNKKQSPAGKVLSEDHNDSINSPLAKVKKEKLSAASKLTPTPATTTAAEKLRKRKRQPVRKYAS</sequence>
<evidence type="ECO:0000256" key="3">
    <source>
        <dbReference type="ARBA" id="ARBA00022771"/>
    </source>
</evidence>
<feature type="compositionally biased region" description="Polar residues" evidence="6">
    <location>
        <begin position="75"/>
        <end position="90"/>
    </location>
</feature>
<evidence type="ECO:0000259" key="7">
    <source>
        <dbReference type="Pfam" id="PF08646"/>
    </source>
</evidence>
<feature type="compositionally biased region" description="Low complexity" evidence="6">
    <location>
        <begin position="792"/>
        <end position="807"/>
    </location>
</feature>
<proteinExistence type="inferred from homology"/>
<feature type="region of interest" description="Disordered" evidence="6">
    <location>
        <begin position="756"/>
        <end position="823"/>
    </location>
</feature>